<dbReference type="SUPFAM" id="SSF46955">
    <property type="entry name" value="Putative DNA-binding domain"/>
    <property type="match status" value="1"/>
</dbReference>
<dbReference type="InterPro" id="IPR009061">
    <property type="entry name" value="DNA-bd_dom_put_sf"/>
</dbReference>
<evidence type="ECO:0000313" key="2">
    <source>
        <dbReference type="EMBL" id="GAA2040496.1"/>
    </source>
</evidence>
<name>A0ABN2UNQ4_9MICO</name>
<sequence length="97" mass="10765">MVHHAAGEPLGRFLTIADAAELLAVDVETVHGLVMSGELPAIRVGDRGPWRVERTHLEAFIDLRYESARREVVWNEGEFANVIEFSGARTMGPRPVD</sequence>
<comment type="caution">
    <text evidence="2">The sequence shown here is derived from an EMBL/GenBank/DDBJ whole genome shotgun (WGS) entry which is preliminary data.</text>
</comment>
<feature type="domain" description="Helix-turn-helix" evidence="1">
    <location>
        <begin position="13"/>
        <end position="61"/>
    </location>
</feature>
<dbReference type="Pfam" id="PF12728">
    <property type="entry name" value="HTH_17"/>
    <property type="match status" value="1"/>
</dbReference>
<dbReference type="EMBL" id="BAAAPW010000004">
    <property type="protein sequence ID" value="GAA2040496.1"/>
    <property type="molecule type" value="Genomic_DNA"/>
</dbReference>
<accession>A0ABN2UNQ4</accession>
<dbReference type="Proteomes" id="UP001501196">
    <property type="component" value="Unassembled WGS sequence"/>
</dbReference>
<protein>
    <recommendedName>
        <fullName evidence="1">Helix-turn-helix domain-containing protein</fullName>
    </recommendedName>
</protein>
<gene>
    <name evidence="2" type="ORF">GCM10009819_27530</name>
</gene>
<dbReference type="InterPro" id="IPR041657">
    <property type="entry name" value="HTH_17"/>
</dbReference>
<reference evidence="2 3" key="1">
    <citation type="journal article" date="2019" name="Int. J. Syst. Evol. Microbiol.">
        <title>The Global Catalogue of Microorganisms (GCM) 10K type strain sequencing project: providing services to taxonomists for standard genome sequencing and annotation.</title>
        <authorList>
            <consortium name="The Broad Institute Genomics Platform"/>
            <consortium name="The Broad Institute Genome Sequencing Center for Infectious Disease"/>
            <person name="Wu L."/>
            <person name="Ma J."/>
        </authorList>
    </citation>
    <scope>NUCLEOTIDE SEQUENCE [LARGE SCALE GENOMIC DNA]</scope>
    <source>
        <strain evidence="2 3">JCM 15672</strain>
    </source>
</reference>
<evidence type="ECO:0000259" key="1">
    <source>
        <dbReference type="Pfam" id="PF12728"/>
    </source>
</evidence>
<evidence type="ECO:0000313" key="3">
    <source>
        <dbReference type="Proteomes" id="UP001501196"/>
    </source>
</evidence>
<dbReference type="InterPro" id="IPR010093">
    <property type="entry name" value="SinI_DNA-bd"/>
</dbReference>
<dbReference type="RefSeq" id="WP_344375302.1">
    <property type="nucleotide sequence ID" value="NZ_BAAAPW010000004.1"/>
</dbReference>
<organism evidence="2 3">
    <name type="scientific">Agromyces tropicus</name>
    <dbReference type="NCBI Taxonomy" id="555371"/>
    <lineage>
        <taxon>Bacteria</taxon>
        <taxon>Bacillati</taxon>
        <taxon>Actinomycetota</taxon>
        <taxon>Actinomycetes</taxon>
        <taxon>Micrococcales</taxon>
        <taxon>Microbacteriaceae</taxon>
        <taxon>Agromyces</taxon>
    </lineage>
</organism>
<proteinExistence type="predicted"/>
<keyword evidence="3" id="KW-1185">Reference proteome</keyword>
<dbReference type="NCBIfam" id="TIGR01764">
    <property type="entry name" value="excise"/>
    <property type="match status" value="1"/>
</dbReference>